<protein>
    <recommendedName>
        <fullName evidence="4">BNR repeat-containing family member</fullName>
    </recommendedName>
</protein>
<dbReference type="eggNOG" id="COG4225">
    <property type="taxonomic scope" value="Bacteria"/>
</dbReference>
<gene>
    <name evidence="2" type="ORF">ABI_01640</name>
</gene>
<name>F4QI96_9CAUL</name>
<proteinExistence type="predicted"/>
<dbReference type="RefSeq" id="WP_006270897.1">
    <property type="nucleotide sequence ID" value="NZ_GL883077.1"/>
</dbReference>
<dbReference type="EMBL" id="GL883077">
    <property type="protein sequence ID" value="EGF91734.1"/>
    <property type="molecule type" value="Genomic_DNA"/>
</dbReference>
<accession>F4QI96</accession>
<dbReference type="OrthoDB" id="223410at2"/>
<keyword evidence="1" id="KW-0732">Signal</keyword>
<dbReference type="AlphaFoldDB" id="F4QI96"/>
<evidence type="ECO:0000256" key="1">
    <source>
        <dbReference type="SAM" id="SignalP"/>
    </source>
</evidence>
<evidence type="ECO:0000313" key="2">
    <source>
        <dbReference type="EMBL" id="EGF91734.1"/>
    </source>
</evidence>
<sequence>MRHASSVRPHHHRRPRLLGLVAAALLLTTSASAQPAPEAIDPEAIDKVWAGHSARFAMVTTKTHLYVAYYDTQRQLTVAQRPLNNPAHWVYHKVDTWLGWDSHNYIAMEVDPAGAVHVASNMHVDPLTYFRSDPSGDIRTLKRIPVMASTERESHMTYPIFLKDPAGRLVYKYRDGSSGQGNEIYNVYDEASETWKPLTSAPLVDGEGERNAYFMGPVLGPDGWFHIAWVWRDTPMADTNHDLSYAQSRNLVTWQKADGSPLPLPIKFKDAEIVDPVPVKGGMINNNTIIGFDADGRVTITYHKYDATGNTQIWLARREGEAWNSRQISDWTDYRWDFGGGGSLNSEIFVDGARPGAPGQLIVPVMRLGQSLEFVVDAKTLRLIEERKVASVAEKAAARLDVAEGQRTNTVQVTGPDGRVFTLAWPTLPPNRDLPQAKIPEPSDMVLFQDIEKGFR</sequence>
<organism evidence="2 3">
    <name type="scientific">Asticcacaulis biprosthecium C19</name>
    <dbReference type="NCBI Taxonomy" id="715226"/>
    <lineage>
        <taxon>Bacteria</taxon>
        <taxon>Pseudomonadati</taxon>
        <taxon>Pseudomonadota</taxon>
        <taxon>Alphaproteobacteria</taxon>
        <taxon>Caulobacterales</taxon>
        <taxon>Caulobacteraceae</taxon>
        <taxon>Asticcacaulis</taxon>
    </lineage>
</organism>
<dbReference type="Proteomes" id="UP000006512">
    <property type="component" value="Unassembled WGS sequence"/>
</dbReference>
<reference evidence="3" key="1">
    <citation type="submission" date="2011-03" db="EMBL/GenBank/DDBJ databases">
        <title>Draft genome sequence of Brevundimonas diminuta.</title>
        <authorList>
            <person name="Brown P.J.B."/>
            <person name="Buechlein A."/>
            <person name="Hemmerich C."/>
            <person name="Brun Y.V."/>
        </authorList>
    </citation>
    <scope>NUCLEOTIDE SEQUENCE [LARGE SCALE GENOMIC DNA]</scope>
    <source>
        <strain evidence="3">C19</strain>
    </source>
</reference>
<evidence type="ECO:0000313" key="3">
    <source>
        <dbReference type="Proteomes" id="UP000006512"/>
    </source>
</evidence>
<dbReference type="STRING" id="715226.ABI_01640"/>
<feature type="signal peptide" evidence="1">
    <location>
        <begin position="1"/>
        <end position="33"/>
    </location>
</feature>
<dbReference type="Pfam" id="PF15892">
    <property type="entry name" value="BNR_4"/>
    <property type="match status" value="1"/>
</dbReference>
<keyword evidence="3" id="KW-1185">Reference proteome</keyword>
<evidence type="ECO:0008006" key="4">
    <source>
        <dbReference type="Google" id="ProtNLM"/>
    </source>
</evidence>
<feature type="chain" id="PRO_5003314134" description="BNR repeat-containing family member" evidence="1">
    <location>
        <begin position="34"/>
        <end position="456"/>
    </location>
</feature>
<dbReference type="HOGENOM" id="CLU_575974_0_0_5"/>